<reference evidence="1 2" key="1">
    <citation type="submission" date="2021-06" db="EMBL/GenBank/DDBJ databases">
        <authorList>
            <person name="Sun Q."/>
            <person name="Li D."/>
        </authorList>
    </citation>
    <scope>NUCLEOTIDE SEQUENCE [LARGE SCALE GENOMIC DNA]</scope>
    <source>
        <strain evidence="1 2">MSJ-11</strain>
    </source>
</reference>
<evidence type="ECO:0000313" key="1">
    <source>
        <dbReference type="EMBL" id="MBU5482844.1"/>
    </source>
</evidence>
<accession>A0ABS6EEM9</accession>
<dbReference type="Proteomes" id="UP000726170">
    <property type="component" value="Unassembled WGS sequence"/>
</dbReference>
<gene>
    <name evidence="1" type="ORF">KQI86_00815</name>
</gene>
<keyword evidence="2" id="KW-1185">Reference proteome</keyword>
<sequence length="265" mass="31129">MQNKVVLTLEEKEIIEKLKKDPYYIKSLTNVTEDMALAVVKNNGVLIRYVENPSENVMWEALKQNPWAIEYIHNPNEDMCLYVVEKAWNSLRYIKDQSYNVIKKAIESKGWAIQFALNPDIELQKIAVEKDFDSIKFIKNPSCEIQMVAVKKDWSSIKFIDNPCDEAELESIRSNEEAMRYLHITDEKINKYIKVNVKVAKYLKEEKLKELEPIIIEEIGKEEADNQFLLDFIECDAFKFDKVRFIYKYGSMKAKTVLLDYKLGM</sequence>
<organism evidence="1 2">
    <name type="scientific">Clostridium mobile</name>
    <dbReference type="NCBI Taxonomy" id="2841512"/>
    <lineage>
        <taxon>Bacteria</taxon>
        <taxon>Bacillati</taxon>
        <taxon>Bacillota</taxon>
        <taxon>Clostridia</taxon>
        <taxon>Eubacteriales</taxon>
        <taxon>Clostridiaceae</taxon>
        <taxon>Clostridium</taxon>
    </lineage>
</organism>
<evidence type="ECO:0008006" key="3">
    <source>
        <dbReference type="Google" id="ProtNLM"/>
    </source>
</evidence>
<proteinExistence type="predicted"/>
<evidence type="ECO:0000313" key="2">
    <source>
        <dbReference type="Proteomes" id="UP000726170"/>
    </source>
</evidence>
<name>A0ABS6EEM9_9CLOT</name>
<dbReference type="EMBL" id="JAHLQF010000001">
    <property type="protein sequence ID" value="MBU5482844.1"/>
    <property type="molecule type" value="Genomic_DNA"/>
</dbReference>
<comment type="caution">
    <text evidence="1">The sequence shown here is derived from an EMBL/GenBank/DDBJ whole genome shotgun (WGS) entry which is preliminary data.</text>
</comment>
<protein>
    <recommendedName>
        <fullName evidence="3">DUF4116 domain-containing protein</fullName>
    </recommendedName>
</protein>